<dbReference type="PANTHER" id="PTHR43575:SF1">
    <property type="entry name" value="PROTEIN ABCI7, CHLOROPLASTIC"/>
    <property type="match status" value="1"/>
</dbReference>
<dbReference type="InterPro" id="IPR037284">
    <property type="entry name" value="SUF_FeS_clus_asmbl_SufBD_sf"/>
</dbReference>
<dbReference type="InterPro" id="IPR000825">
    <property type="entry name" value="SUF_FeS_clus_asmbl_SufBD_core"/>
</dbReference>
<proteinExistence type="inferred from homology"/>
<dbReference type="InterPro" id="IPR055346">
    <property type="entry name" value="Fe-S_cluster_assembly_SufBD"/>
</dbReference>
<dbReference type="Pfam" id="PF19295">
    <property type="entry name" value="SufBD_N"/>
    <property type="match status" value="1"/>
</dbReference>
<keyword evidence="5" id="KW-1185">Reference proteome</keyword>
<organism evidence="4 5">
    <name type="scientific">Paralabilibaculum antarcticum</name>
    <dbReference type="NCBI Taxonomy" id="2912572"/>
    <lineage>
        <taxon>Bacteria</taxon>
        <taxon>Pseudomonadati</taxon>
        <taxon>Bacteroidota</taxon>
        <taxon>Bacteroidia</taxon>
        <taxon>Marinilabiliales</taxon>
        <taxon>Marinifilaceae</taxon>
        <taxon>Paralabilibaculum</taxon>
    </lineage>
</organism>
<accession>A0ABT5VVN9</accession>
<comment type="caution">
    <text evidence="4">The sequence shown here is derived from an EMBL/GenBank/DDBJ whole genome shotgun (WGS) entry which is preliminary data.</text>
</comment>
<evidence type="ECO:0000259" key="3">
    <source>
        <dbReference type="Pfam" id="PF19295"/>
    </source>
</evidence>
<evidence type="ECO:0000256" key="1">
    <source>
        <dbReference type="ARBA" id="ARBA00043967"/>
    </source>
</evidence>
<dbReference type="SUPFAM" id="SSF101960">
    <property type="entry name" value="Stabilizer of iron transporter SufD"/>
    <property type="match status" value="1"/>
</dbReference>
<evidence type="ECO:0000259" key="2">
    <source>
        <dbReference type="Pfam" id="PF01458"/>
    </source>
</evidence>
<dbReference type="InterPro" id="IPR011542">
    <property type="entry name" value="SUF_FeS_clus_asmbl_SufD"/>
</dbReference>
<feature type="domain" description="SUF system FeS cluster assembly SufBD core" evidence="2">
    <location>
        <begin position="183"/>
        <end position="411"/>
    </location>
</feature>
<protein>
    <submittedName>
        <fullName evidence="4">Fe-S cluster assembly protein SufD</fullName>
    </submittedName>
</protein>
<dbReference type="EMBL" id="JAKJSC010000003">
    <property type="protein sequence ID" value="MDE5419371.1"/>
    <property type="molecule type" value="Genomic_DNA"/>
</dbReference>
<reference evidence="4 5" key="1">
    <citation type="submission" date="2022-01" db="EMBL/GenBank/DDBJ databases">
        <title>Labilibaculum sp. nov, a marine bacterium isolated from Antarctica.</title>
        <authorList>
            <person name="Dai W."/>
        </authorList>
    </citation>
    <scope>NUCLEOTIDE SEQUENCE [LARGE SCALE GENOMIC DNA]</scope>
    <source>
        <strain evidence="4 5">DW002</strain>
    </source>
</reference>
<sequence>MADINTINKDFADLFEQGKELLSSGSSDHMNAAREKAFVQFQELGVPTLANENYKYTNLVPAFDHPYTVDLQYRTVIGDLNELFYCDVPELDTNLVLLSNGWYYNQNRELDIPKGVIVCSLQEAAEKHSEIFEKHYGKYAKPNEEGLVALNTALAKDGVFIYVPKNIVVEKPIQVINLLRSDRDLMATQRNLVVIEENAQAKLIFCDHTLTHNKYLSNTVSEINVAKNAVFDLYTLQNQHLNATVLNSVFIRQEANSNVLTNTLSLYGGMIRNNHYTLFDGEHCENHTYGMYLMDRQQHVDNFTFADHAKPNCVSNEHFKGVMDDDATAAFTGKIHVRRDAQKTEAYQSNNNLLLSENAVINTKPQLIIDADDVKCSHGATVGQMDDDALFYLRARGIHEEEARMMLMFAFAHEIIEKIRVDALKDRIDELVEKRLRGEISKCNTCAIACSN</sequence>
<evidence type="ECO:0000313" key="5">
    <source>
        <dbReference type="Proteomes" id="UP001528920"/>
    </source>
</evidence>
<dbReference type="InterPro" id="IPR045595">
    <property type="entry name" value="SufBD_N"/>
</dbReference>
<dbReference type="Proteomes" id="UP001528920">
    <property type="component" value="Unassembled WGS sequence"/>
</dbReference>
<gene>
    <name evidence="4" type="primary">sufD</name>
    <name evidence="4" type="ORF">L3049_15350</name>
</gene>
<evidence type="ECO:0000313" key="4">
    <source>
        <dbReference type="EMBL" id="MDE5419371.1"/>
    </source>
</evidence>
<name>A0ABT5VVN9_9BACT</name>
<feature type="domain" description="SUF system FeS cluster assembly SufBD N-terminal" evidence="3">
    <location>
        <begin position="7"/>
        <end position="175"/>
    </location>
</feature>
<comment type="similarity">
    <text evidence="1">Belongs to the iron-sulfur cluster assembly SufBD family.</text>
</comment>
<dbReference type="PANTHER" id="PTHR43575">
    <property type="entry name" value="PROTEIN ABCI7, CHLOROPLASTIC"/>
    <property type="match status" value="1"/>
</dbReference>
<dbReference type="RefSeq" id="WP_275110701.1">
    <property type="nucleotide sequence ID" value="NZ_JAKJSC010000003.1"/>
</dbReference>
<dbReference type="Pfam" id="PF01458">
    <property type="entry name" value="SUFBD_core"/>
    <property type="match status" value="1"/>
</dbReference>
<dbReference type="NCBIfam" id="TIGR01981">
    <property type="entry name" value="sufD"/>
    <property type="match status" value="1"/>
</dbReference>